<dbReference type="EMBL" id="JAROCY010000053">
    <property type="protein sequence ID" value="MDF8335867.1"/>
    <property type="molecule type" value="Genomic_DNA"/>
</dbReference>
<keyword evidence="4" id="KW-1185">Reference proteome</keyword>
<reference evidence="3 4" key="1">
    <citation type="submission" date="2023-03" db="EMBL/GenBank/DDBJ databases">
        <title>Novosphingobium cyanobacteriorum sp. nov., isolated from a eutrophic reservoir during the Microcystis bloom period.</title>
        <authorList>
            <person name="Kang M."/>
            <person name="Le V."/>
            <person name="Ko S.-R."/>
            <person name="Lee S.-A."/>
            <person name="Ahn C.-Y."/>
        </authorList>
    </citation>
    <scope>NUCLEOTIDE SEQUENCE [LARGE SCALE GENOMIC DNA]</scope>
    <source>
        <strain evidence="3 4">HBC54</strain>
    </source>
</reference>
<evidence type="ECO:0000256" key="2">
    <source>
        <dbReference type="ARBA" id="ARBA00022525"/>
    </source>
</evidence>
<dbReference type="PROSITE" id="PS00330">
    <property type="entry name" value="HEMOLYSIN_CALCIUM"/>
    <property type="match status" value="5"/>
</dbReference>
<dbReference type="InterPro" id="IPR018511">
    <property type="entry name" value="Hemolysin-typ_Ca-bd_CS"/>
</dbReference>
<proteinExistence type="predicted"/>
<evidence type="ECO:0000313" key="3">
    <source>
        <dbReference type="EMBL" id="MDF8335867.1"/>
    </source>
</evidence>
<evidence type="ECO:0000256" key="1">
    <source>
        <dbReference type="ARBA" id="ARBA00004613"/>
    </source>
</evidence>
<accession>A0ABT6CSQ5</accession>
<dbReference type="InterPro" id="IPR001343">
    <property type="entry name" value="Hemolysn_Ca-bd"/>
</dbReference>
<gene>
    <name evidence="3" type="ORF">POM99_21920</name>
</gene>
<dbReference type="SUPFAM" id="SSF51120">
    <property type="entry name" value="beta-Roll"/>
    <property type="match status" value="2"/>
</dbReference>
<dbReference type="PANTHER" id="PTHR38340:SF1">
    <property type="entry name" value="S-LAYER PROTEIN"/>
    <property type="match status" value="1"/>
</dbReference>
<name>A0ABT6CSQ5_9SPHN</name>
<dbReference type="InterPro" id="IPR050557">
    <property type="entry name" value="RTX_toxin/Mannuronan_C5-epim"/>
</dbReference>
<dbReference type="Gene3D" id="2.150.10.10">
    <property type="entry name" value="Serralysin-like metalloprotease, C-terminal"/>
    <property type="match status" value="2"/>
</dbReference>
<protein>
    <submittedName>
        <fullName evidence="3">Calcium-binding protein</fullName>
    </submittedName>
</protein>
<dbReference type="PRINTS" id="PR00313">
    <property type="entry name" value="CABNDNGRPT"/>
</dbReference>
<dbReference type="RefSeq" id="WP_277280909.1">
    <property type="nucleotide sequence ID" value="NZ_JAROCY010000053.1"/>
</dbReference>
<comment type="subcellular location">
    <subcellularLocation>
        <location evidence="1">Secreted</location>
    </subcellularLocation>
</comment>
<sequence length="393" mass="40241">MATLTAYQAFDLSGFDLSVLVTNGTNQSFDDNINQVINGKTYQDIAGFEYFDAGFHTAYFAGSSFGFTNDGTVTKGTVTGVAQFTGQIGDLSQPEFLLQGIKISALTLASVAQTVGTADDSALLVQVLAGNDRFNLSAFNDVANGLGGSDRLYGFGGTDILGGGDGDDFLYGGDGNDTLVGGAGADILNGGAGVDLAVYTAATAGVTVDLRTTTAQDTVGAGIDTLTGIENLTGSALADTLTGDRRANTLNGAAGADVLVGNEGNDTLVGGAGRDTLTGGIGRDNFVLTSRLKADFDIITDFSHDQRDHIALSKAVFTGLAEAPGTYISKAEFWAAAGANAAHDASDRVIYDTTSGRLYYDADGTGTAFAAVQIATLGTDTHPALYYSDIFVA</sequence>
<organism evidence="3 4">
    <name type="scientific">Novosphingobium cyanobacteriorum</name>
    <dbReference type="NCBI Taxonomy" id="3024215"/>
    <lineage>
        <taxon>Bacteria</taxon>
        <taxon>Pseudomonadati</taxon>
        <taxon>Pseudomonadota</taxon>
        <taxon>Alphaproteobacteria</taxon>
        <taxon>Sphingomonadales</taxon>
        <taxon>Sphingomonadaceae</taxon>
        <taxon>Novosphingobium</taxon>
    </lineage>
</organism>
<comment type="caution">
    <text evidence="3">The sequence shown here is derived from an EMBL/GenBank/DDBJ whole genome shotgun (WGS) entry which is preliminary data.</text>
</comment>
<evidence type="ECO:0000313" key="4">
    <source>
        <dbReference type="Proteomes" id="UP001222770"/>
    </source>
</evidence>
<dbReference type="Pfam" id="PF00353">
    <property type="entry name" value="HemolysinCabind"/>
    <property type="match status" value="3"/>
</dbReference>
<dbReference type="InterPro" id="IPR011049">
    <property type="entry name" value="Serralysin-like_metalloprot_C"/>
</dbReference>
<dbReference type="PANTHER" id="PTHR38340">
    <property type="entry name" value="S-LAYER PROTEIN"/>
    <property type="match status" value="1"/>
</dbReference>
<keyword evidence="2" id="KW-0964">Secreted</keyword>
<dbReference type="Proteomes" id="UP001222770">
    <property type="component" value="Unassembled WGS sequence"/>
</dbReference>